<feature type="transmembrane region" description="Helical" evidence="1">
    <location>
        <begin position="83"/>
        <end position="101"/>
    </location>
</feature>
<dbReference type="EMBL" id="QLUW01000001">
    <property type="protein sequence ID" value="RAP77620.1"/>
    <property type="molecule type" value="Genomic_DNA"/>
</dbReference>
<evidence type="ECO:0000256" key="1">
    <source>
        <dbReference type="SAM" id="Phobius"/>
    </source>
</evidence>
<comment type="caution">
    <text evidence="2">The sequence shown here is derived from an EMBL/GenBank/DDBJ whole genome shotgun (WGS) entry which is preliminary data.</text>
</comment>
<keyword evidence="1" id="KW-0812">Transmembrane</keyword>
<evidence type="ECO:0000313" key="2">
    <source>
        <dbReference type="EMBL" id="RAP77620.1"/>
    </source>
</evidence>
<keyword evidence="1" id="KW-1133">Transmembrane helix</keyword>
<feature type="transmembrane region" description="Helical" evidence="1">
    <location>
        <begin position="9"/>
        <end position="31"/>
    </location>
</feature>
<keyword evidence="3" id="KW-1185">Reference proteome</keyword>
<dbReference type="AlphaFoldDB" id="A0A328U4V2"/>
<dbReference type="OrthoDB" id="2989546at2"/>
<reference evidence="2 3" key="1">
    <citation type="submission" date="2018-06" db="EMBL/GenBank/DDBJ databases">
        <title>Paenibacillus montanisoli sp. nov., isolated from mountain area soil.</title>
        <authorList>
            <person name="Wu M."/>
        </authorList>
    </citation>
    <scope>NUCLEOTIDE SEQUENCE [LARGE SCALE GENOMIC DNA]</scope>
    <source>
        <strain evidence="2 3">RA17</strain>
    </source>
</reference>
<feature type="transmembrane region" description="Helical" evidence="1">
    <location>
        <begin position="51"/>
        <end position="71"/>
    </location>
</feature>
<name>A0A328U4V2_9BACL</name>
<protein>
    <submittedName>
        <fullName evidence="2">Uncharacterized protein</fullName>
    </submittedName>
</protein>
<gene>
    <name evidence="2" type="ORF">DL346_03865</name>
</gene>
<sequence>MLRSFVNHAAYLAVSLTTSFVFYWVFKIWISMGRFTAADAPPGDISDTEKVFYSFVVPIVYGVLMTLLSFMYRRYLMKYSVKLSALFIFAIHTAICVYFITQFRTLAFS</sequence>
<accession>A0A328U4V2</accession>
<organism evidence="2 3">
    <name type="scientific">Paenibacillus montanisoli</name>
    <dbReference type="NCBI Taxonomy" id="2081970"/>
    <lineage>
        <taxon>Bacteria</taxon>
        <taxon>Bacillati</taxon>
        <taxon>Bacillota</taxon>
        <taxon>Bacilli</taxon>
        <taxon>Bacillales</taxon>
        <taxon>Paenibacillaceae</taxon>
        <taxon>Paenibacillus</taxon>
    </lineage>
</organism>
<evidence type="ECO:0000313" key="3">
    <source>
        <dbReference type="Proteomes" id="UP000249260"/>
    </source>
</evidence>
<proteinExistence type="predicted"/>
<keyword evidence="1" id="KW-0472">Membrane</keyword>
<dbReference type="Proteomes" id="UP000249260">
    <property type="component" value="Unassembled WGS sequence"/>
</dbReference>
<dbReference type="RefSeq" id="WP_112880744.1">
    <property type="nucleotide sequence ID" value="NZ_QLUW01000001.1"/>
</dbReference>